<evidence type="ECO:0000313" key="2">
    <source>
        <dbReference type="EMBL" id="CPV67027.1"/>
    </source>
</evidence>
<proteinExistence type="predicted"/>
<evidence type="ECO:0000313" key="3">
    <source>
        <dbReference type="Proteomes" id="UP000045782"/>
    </source>
</evidence>
<dbReference type="Gene3D" id="3.40.30.10">
    <property type="entry name" value="Glutaredoxin"/>
    <property type="match status" value="1"/>
</dbReference>
<name>A0A0U0ZRT2_9MYCO</name>
<dbReference type="EMBL" id="CSWP01000009">
    <property type="protein sequence ID" value="CPV67027.1"/>
    <property type="molecule type" value="Genomic_DNA"/>
</dbReference>
<organism evidence="2 3">
    <name type="scientific">Mycobacteroides abscessus</name>
    <dbReference type="NCBI Taxonomy" id="36809"/>
    <lineage>
        <taxon>Bacteria</taxon>
        <taxon>Bacillati</taxon>
        <taxon>Actinomycetota</taxon>
        <taxon>Actinomycetes</taxon>
        <taxon>Mycobacteriales</taxon>
        <taxon>Mycobacteriaceae</taxon>
        <taxon>Mycobacteroides</taxon>
    </lineage>
</organism>
<dbReference type="CDD" id="cd02976">
    <property type="entry name" value="NrdH"/>
    <property type="match status" value="1"/>
</dbReference>
<accession>A0A0U0ZRT2</accession>
<feature type="domain" description="Glutaredoxin" evidence="1">
    <location>
        <begin position="27"/>
        <end position="77"/>
    </location>
</feature>
<reference evidence="2 3" key="1">
    <citation type="submission" date="2015-03" db="EMBL/GenBank/DDBJ databases">
        <authorList>
            <person name="Murphy D."/>
        </authorList>
    </citation>
    <scope>NUCLEOTIDE SEQUENCE [LARGE SCALE GENOMIC DNA]</scope>
    <source>
        <strain evidence="2 3">PAP088</strain>
    </source>
</reference>
<evidence type="ECO:0000259" key="1">
    <source>
        <dbReference type="Pfam" id="PF00462"/>
    </source>
</evidence>
<dbReference type="Pfam" id="PF00462">
    <property type="entry name" value="Glutaredoxin"/>
    <property type="match status" value="1"/>
</dbReference>
<gene>
    <name evidence="2" type="primary">nrdH_2</name>
    <name evidence="2" type="ORF">ERS075579_04134</name>
</gene>
<sequence length="108" mass="11624">MRNLFRRNAVAHPMIKPLRHGSRVVPVVYVEPGNPACQRTLAAFSAAGADVERVDITADTEAKDAVETAGYQRLPVVDTGSAIWSGHQAAAIRAFIETAGLNTKERTP</sequence>
<dbReference type="SUPFAM" id="SSF52833">
    <property type="entry name" value="Thioredoxin-like"/>
    <property type="match status" value="1"/>
</dbReference>
<protein>
    <submittedName>
        <fullName evidence="2">Glutaredoxin electron transport component of NRDEF</fullName>
    </submittedName>
</protein>
<dbReference type="InterPro" id="IPR002109">
    <property type="entry name" value="Glutaredoxin"/>
</dbReference>
<dbReference type="RefSeq" id="WP_109442228.1">
    <property type="nucleotide sequence ID" value="NZ_CSWP01000009.1"/>
</dbReference>
<dbReference type="AlphaFoldDB" id="A0A0U0ZRT2"/>
<dbReference type="InterPro" id="IPR036249">
    <property type="entry name" value="Thioredoxin-like_sf"/>
</dbReference>
<dbReference type="Proteomes" id="UP000045782">
    <property type="component" value="Unassembled WGS sequence"/>
</dbReference>